<feature type="signal peptide" evidence="1">
    <location>
        <begin position="1"/>
        <end position="20"/>
    </location>
</feature>
<evidence type="ECO:0000313" key="3">
    <source>
        <dbReference type="EMBL" id="MDT0619844.1"/>
    </source>
</evidence>
<feature type="domain" description="HMA" evidence="2">
    <location>
        <begin position="23"/>
        <end position="90"/>
    </location>
</feature>
<evidence type="ECO:0000313" key="4">
    <source>
        <dbReference type="Proteomes" id="UP001259982"/>
    </source>
</evidence>
<gene>
    <name evidence="3" type="ORF">RM531_15330</name>
</gene>
<evidence type="ECO:0000259" key="2">
    <source>
        <dbReference type="PROSITE" id="PS50846"/>
    </source>
</evidence>
<organism evidence="3 4">
    <name type="scientific">Spectribacter acetivorans</name>
    <dbReference type="NCBI Taxonomy" id="3075603"/>
    <lineage>
        <taxon>Bacteria</taxon>
        <taxon>Pseudomonadati</taxon>
        <taxon>Pseudomonadota</taxon>
        <taxon>Gammaproteobacteria</taxon>
        <taxon>Salinisphaerales</taxon>
        <taxon>Salinisphaeraceae</taxon>
        <taxon>Spectribacter</taxon>
    </lineage>
</organism>
<dbReference type="Proteomes" id="UP001259982">
    <property type="component" value="Unassembled WGS sequence"/>
</dbReference>
<name>A0ABU3BC41_9GAMM</name>
<keyword evidence="4" id="KW-1185">Reference proteome</keyword>
<sequence>MFKQLLLLLAALMFGMSALAADNQYTLGVKGVACPYCAYGVEKHLNKVDGVENVSVDIGDSVVRVTMAEGATLTEVKARTAVKEAGFTLQSFSQAQAKRGESNDP</sequence>
<proteinExistence type="predicted"/>
<accession>A0ABU3BC41</accession>
<dbReference type="PROSITE" id="PS50846">
    <property type="entry name" value="HMA_2"/>
    <property type="match status" value="1"/>
</dbReference>
<dbReference type="InterPro" id="IPR006121">
    <property type="entry name" value="HMA_dom"/>
</dbReference>
<dbReference type="SUPFAM" id="SSF55008">
    <property type="entry name" value="HMA, heavy metal-associated domain"/>
    <property type="match status" value="1"/>
</dbReference>
<dbReference type="EMBL" id="JAVRHY010000022">
    <property type="protein sequence ID" value="MDT0619844.1"/>
    <property type="molecule type" value="Genomic_DNA"/>
</dbReference>
<evidence type="ECO:0000256" key="1">
    <source>
        <dbReference type="SAM" id="SignalP"/>
    </source>
</evidence>
<protein>
    <submittedName>
        <fullName evidence="3">Heavy-metal-associated domain-containing protein</fullName>
    </submittedName>
</protein>
<dbReference type="RefSeq" id="WP_311660537.1">
    <property type="nucleotide sequence ID" value="NZ_JAVRHY010000022.1"/>
</dbReference>
<reference evidence="3 4" key="1">
    <citation type="submission" date="2023-09" db="EMBL/GenBank/DDBJ databases">
        <authorList>
            <person name="Rey-Velasco X."/>
        </authorList>
    </citation>
    <scope>NUCLEOTIDE SEQUENCE [LARGE SCALE GENOMIC DNA]</scope>
    <source>
        <strain evidence="3 4">P385</strain>
    </source>
</reference>
<dbReference type="InterPro" id="IPR036163">
    <property type="entry name" value="HMA_dom_sf"/>
</dbReference>
<dbReference type="CDD" id="cd00371">
    <property type="entry name" value="HMA"/>
    <property type="match status" value="1"/>
</dbReference>
<feature type="chain" id="PRO_5045764096" evidence="1">
    <location>
        <begin position="21"/>
        <end position="105"/>
    </location>
</feature>
<dbReference type="Gene3D" id="3.30.70.100">
    <property type="match status" value="1"/>
</dbReference>
<comment type="caution">
    <text evidence="3">The sequence shown here is derived from an EMBL/GenBank/DDBJ whole genome shotgun (WGS) entry which is preliminary data.</text>
</comment>
<keyword evidence="1" id="KW-0732">Signal</keyword>
<dbReference type="Pfam" id="PF00403">
    <property type="entry name" value="HMA"/>
    <property type="match status" value="1"/>
</dbReference>